<name>A0AAE3DMQ0_9FIRM</name>
<evidence type="ECO:0000313" key="3">
    <source>
        <dbReference type="Proteomes" id="UP001199355"/>
    </source>
</evidence>
<protein>
    <recommendedName>
        <fullName evidence="1">UPF0340 protein LKD45_01335</fullName>
    </recommendedName>
</protein>
<dbReference type="NCBIfam" id="TIGR01440">
    <property type="entry name" value="TIGR01440 family protein"/>
    <property type="match status" value="1"/>
</dbReference>
<comment type="similarity">
    <text evidence="1">Belongs to the UPF0340 family.</text>
</comment>
<dbReference type="Pfam" id="PF04260">
    <property type="entry name" value="DUF436"/>
    <property type="match status" value="1"/>
</dbReference>
<gene>
    <name evidence="2" type="ORF">LKD45_01335</name>
</gene>
<organism evidence="2 3">
    <name type="scientific">Gallintestinimicrobium propionicum</name>
    <dbReference type="NCBI Taxonomy" id="2981770"/>
    <lineage>
        <taxon>Bacteria</taxon>
        <taxon>Bacillati</taxon>
        <taxon>Bacillota</taxon>
        <taxon>Clostridia</taxon>
        <taxon>Lachnospirales</taxon>
        <taxon>Lachnospiraceae</taxon>
        <taxon>Gallintestinimicrobium</taxon>
    </lineage>
</organism>
<proteinExistence type="inferred from homology"/>
<dbReference type="EMBL" id="JAJEQF010000002">
    <property type="protein sequence ID" value="MCC2166351.1"/>
    <property type="molecule type" value="Genomic_DNA"/>
</dbReference>
<accession>A0AAE3DMQ0</accession>
<comment type="caution">
    <text evidence="2">The sequence shown here is derived from an EMBL/GenBank/DDBJ whole genome shotgun (WGS) entry which is preliminary data.</text>
</comment>
<reference evidence="2 3" key="1">
    <citation type="submission" date="2021-10" db="EMBL/GenBank/DDBJ databases">
        <title>Anaerobic single-cell dispensing facilitates the cultivation of human gut bacteria.</title>
        <authorList>
            <person name="Afrizal A."/>
        </authorList>
    </citation>
    <scope>NUCLEOTIDE SEQUENCE [LARGE SCALE GENOMIC DNA]</scope>
    <source>
        <strain evidence="2 3">CLA-AA-H244</strain>
    </source>
</reference>
<evidence type="ECO:0000256" key="1">
    <source>
        <dbReference type="HAMAP-Rule" id="MF_00800"/>
    </source>
</evidence>
<dbReference type="PIRSF" id="PIRSF007510">
    <property type="entry name" value="UCP007510"/>
    <property type="match status" value="1"/>
</dbReference>
<dbReference type="SUPFAM" id="SSF110710">
    <property type="entry name" value="TTHA0583/YokD-like"/>
    <property type="match status" value="1"/>
</dbReference>
<keyword evidence="3" id="KW-1185">Reference proteome</keyword>
<dbReference type="HAMAP" id="MF_00800">
    <property type="entry name" value="UPF0340"/>
    <property type="match status" value="1"/>
</dbReference>
<dbReference type="Proteomes" id="UP001199355">
    <property type="component" value="Unassembled WGS sequence"/>
</dbReference>
<dbReference type="AlphaFoldDB" id="A0AAE3DMQ0"/>
<dbReference type="InterPro" id="IPR006340">
    <property type="entry name" value="DUF436"/>
</dbReference>
<dbReference type="InterPro" id="IPR028345">
    <property type="entry name" value="Antibiotic_NAT-like"/>
</dbReference>
<dbReference type="Gene3D" id="3.40.50.10360">
    <property type="entry name" value="Hypothetical protein TT1679"/>
    <property type="match status" value="1"/>
</dbReference>
<sequence length="192" mass="20773">MDFHTYDNTLYEKVYQTAYQAAAELIETAGMKAGQILVVGCSTSEVGGEKIGTYSSPELAAKVFGGIYAAVQEKGIYLAAQCCEHLNRALILETEAAEKYGYEPVNVMPQPKAGGSFATAVWQAFADPVAVEHIAAHAGMDIGDTLIGMHLKDVAVPVRLSIRQIGEAHLVCARTRRKFVGGVRAVYDERYL</sequence>
<evidence type="ECO:0000313" key="2">
    <source>
        <dbReference type="EMBL" id="MCC2166351.1"/>
    </source>
</evidence>